<dbReference type="Proteomes" id="UP001556367">
    <property type="component" value="Unassembled WGS sequence"/>
</dbReference>
<accession>A0ABR3JHW0</accession>
<evidence type="ECO:0000256" key="1">
    <source>
        <dbReference type="SAM" id="MobiDB-lite"/>
    </source>
</evidence>
<reference evidence="3" key="1">
    <citation type="submission" date="2024-06" db="EMBL/GenBank/DDBJ databases">
        <title>Multi-omics analyses provide insights into the biosynthesis of the anticancer antibiotic pleurotin in Hohenbuehelia grisea.</title>
        <authorList>
            <person name="Weaver J.A."/>
            <person name="Alberti F."/>
        </authorList>
    </citation>
    <scope>NUCLEOTIDE SEQUENCE [LARGE SCALE GENOMIC DNA]</scope>
    <source>
        <strain evidence="3">T-177</strain>
    </source>
</reference>
<feature type="compositionally biased region" description="Polar residues" evidence="1">
    <location>
        <begin position="139"/>
        <end position="151"/>
    </location>
</feature>
<protein>
    <recommendedName>
        <fullName evidence="4">Transposase</fullName>
    </recommendedName>
</protein>
<evidence type="ECO:0000313" key="2">
    <source>
        <dbReference type="EMBL" id="KAL0954977.1"/>
    </source>
</evidence>
<evidence type="ECO:0008006" key="4">
    <source>
        <dbReference type="Google" id="ProtNLM"/>
    </source>
</evidence>
<comment type="caution">
    <text evidence="2">The sequence shown here is derived from an EMBL/GenBank/DDBJ whole genome shotgun (WGS) entry which is preliminary data.</text>
</comment>
<proteinExistence type="predicted"/>
<sequence length="151" mass="17386">MRNMNLRYECLDAKDDFRAQLKAGHQGGPSWIHAAIGAADDQWDFMIDTAIDTHLPEDAWTEMLLNQLQDKIGRKHLKRARDMLEIRRVMINNGWTKELTSGSAPEPPADVTHRGSNKWKLILQDKKNQLAEERLDKVPTNSRTNRQNRTG</sequence>
<gene>
    <name evidence="2" type="ORF">HGRIS_003907</name>
</gene>
<keyword evidence="3" id="KW-1185">Reference proteome</keyword>
<name>A0ABR3JHW0_9AGAR</name>
<feature type="region of interest" description="Disordered" evidence="1">
    <location>
        <begin position="130"/>
        <end position="151"/>
    </location>
</feature>
<feature type="region of interest" description="Disordered" evidence="1">
    <location>
        <begin position="96"/>
        <end position="117"/>
    </location>
</feature>
<organism evidence="2 3">
    <name type="scientific">Hohenbuehelia grisea</name>
    <dbReference type="NCBI Taxonomy" id="104357"/>
    <lineage>
        <taxon>Eukaryota</taxon>
        <taxon>Fungi</taxon>
        <taxon>Dikarya</taxon>
        <taxon>Basidiomycota</taxon>
        <taxon>Agaricomycotina</taxon>
        <taxon>Agaricomycetes</taxon>
        <taxon>Agaricomycetidae</taxon>
        <taxon>Agaricales</taxon>
        <taxon>Pleurotineae</taxon>
        <taxon>Pleurotaceae</taxon>
        <taxon>Hohenbuehelia</taxon>
    </lineage>
</organism>
<dbReference type="EMBL" id="JASNQZ010000007">
    <property type="protein sequence ID" value="KAL0954977.1"/>
    <property type="molecule type" value="Genomic_DNA"/>
</dbReference>
<evidence type="ECO:0000313" key="3">
    <source>
        <dbReference type="Proteomes" id="UP001556367"/>
    </source>
</evidence>